<evidence type="ECO:0000313" key="6">
    <source>
        <dbReference type="Proteomes" id="UP000000503"/>
    </source>
</evidence>
<dbReference type="SUPFAM" id="SSF48452">
    <property type="entry name" value="TPR-like"/>
    <property type="match status" value="1"/>
</dbReference>
<reference evidence="6" key="1">
    <citation type="journal article" date="2013" name="Stand. Genomic Sci.">
        <title>Genome sequence of the thermophilic fresh-water bacterium Spirochaeta caldaria type strain (H1(T)), reclassification of Spirochaeta caldaria, Spirochaeta stenostrepta, and Spirochaeta zuelzerae in the genus Treponema as Treponema caldaria comb. nov., Treponema stenostrepta comb. nov., and Treponema zuelzerae comb. nov., and emendation of the genus Treponema.</title>
        <authorList>
            <person name="Abt B."/>
            <person name="Goker M."/>
            <person name="Scheuner C."/>
            <person name="Han C."/>
            <person name="Lu M."/>
            <person name="Misra M."/>
            <person name="Lapidus A."/>
            <person name="Nolan M."/>
            <person name="Lucas S."/>
            <person name="Hammon N."/>
            <person name="Deshpande S."/>
            <person name="Cheng J.F."/>
            <person name="Tapia R."/>
            <person name="Goodwin L.A."/>
            <person name="Pitluck S."/>
            <person name="Liolios K."/>
            <person name="Pagani I."/>
            <person name="Ivanova N."/>
            <person name="Mavromatis K."/>
            <person name="Mikhailova N."/>
            <person name="Huntemann M."/>
            <person name="Pati A."/>
            <person name="Chen A."/>
            <person name="Palaniappan K."/>
            <person name="Land M."/>
            <person name="Hauser L."/>
            <person name="Jeffries C.D."/>
            <person name="Rohde M."/>
            <person name="Spring S."/>
            <person name="Gronow S."/>
            <person name="Detter J.C."/>
            <person name="Bristow J."/>
            <person name="Eisen J.A."/>
            <person name="Markowitz V."/>
            <person name="Hugenholtz P."/>
            <person name="Kyrpides N.C."/>
            <person name="Woyke T."/>
            <person name="Klenk H.P."/>
        </authorList>
    </citation>
    <scope>NUCLEOTIDE SEQUENCE</scope>
    <source>
        <strain evidence="6">ATCC 51460 / DSM 7334 / H1</strain>
    </source>
</reference>
<name>F8F0Q2_GRAC1</name>
<evidence type="ECO:0000256" key="1">
    <source>
        <dbReference type="ARBA" id="ARBA00022737"/>
    </source>
</evidence>
<feature type="repeat" description="TPR" evidence="3">
    <location>
        <begin position="364"/>
        <end position="397"/>
    </location>
</feature>
<dbReference type="Gene3D" id="1.10.287.860">
    <property type="entry name" value="Nucleotidyltransferase"/>
    <property type="match status" value="1"/>
</dbReference>
<dbReference type="InterPro" id="IPR050498">
    <property type="entry name" value="Ycf3"/>
</dbReference>
<feature type="repeat" description="TPR" evidence="3">
    <location>
        <begin position="330"/>
        <end position="363"/>
    </location>
</feature>
<dbReference type="InterPro" id="IPR011990">
    <property type="entry name" value="TPR-like_helical_dom_sf"/>
</dbReference>
<protein>
    <submittedName>
        <fullName evidence="5">RelA/SpoT domain protein</fullName>
    </submittedName>
</protein>
<sequence>MKEHSWFPDRGTLQKEFDTTYHNRVLIVEDLKSRLEEVLHTMRPRPTVKGRAKSFQSYYKKYIRLLQQQKDKTKKPVINDLVGIRIVCTFIEDISSVETAIQNAFQITEVERKGSNYSFKEFGYESTHILIKIPEDIIKKRGKAGCEIAEIQVRTILQDAWAEVEHELVYKAEFTPFDEPMKRKLAAVNASLSLADIVFQEIRDYQRQLNRELGKRRESFFKKIEEATDGLLFKEELATEERHSRTTFKLEPSKGGESIDDLLLDALYAHNNENFDKAVALYTRILQANPNDYVKSIIYKHRGMAHFAQSRYEEAIEDFTHSLLYDQSSYKAAYYRAVVKSVLQQYSEAIDDFSLALQINPYQFFALYRRGQAYYHLGDIPKALADCENALLIEPDNESALRFRDLLLKKLNE</sequence>
<dbReference type="AlphaFoldDB" id="F8F0Q2"/>
<dbReference type="KEGG" id="scd:Spica_1616"/>
<dbReference type="Pfam" id="PF04607">
    <property type="entry name" value="RelA_SpoT"/>
    <property type="match status" value="1"/>
</dbReference>
<keyword evidence="1" id="KW-0677">Repeat</keyword>
<dbReference type="Proteomes" id="UP000000503">
    <property type="component" value="Chromosome"/>
</dbReference>
<dbReference type="EMBL" id="CP002868">
    <property type="protein sequence ID" value="AEJ19759.1"/>
    <property type="molecule type" value="Genomic_DNA"/>
</dbReference>
<accession>F8F0Q2</accession>
<dbReference type="Pfam" id="PF00515">
    <property type="entry name" value="TPR_1"/>
    <property type="match status" value="1"/>
</dbReference>
<dbReference type="STRING" id="744872.Spica_1616"/>
<dbReference type="Gene3D" id="3.30.460.10">
    <property type="entry name" value="Beta Polymerase, domain 2"/>
    <property type="match status" value="1"/>
</dbReference>
<proteinExistence type="predicted"/>
<dbReference type="OrthoDB" id="9789634at2"/>
<dbReference type="InterPro" id="IPR007685">
    <property type="entry name" value="RelA_SpoT"/>
</dbReference>
<evidence type="ECO:0000256" key="3">
    <source>
        <dbReference type="PROSITE-ProRule" id="PRU00339"/>
    </source>
</evidence>
<dbReference type="InterPro" id="IPR019734">
    <property type="entry name" value="TPR_rpt"/>
</dbReference>
<dbReference type="SUPFAM" id="SSF81301">
    <property type="entry name" value="Nucleotidyltransferase"/>
    <property type="match status" value="1"/>
</dbReference>
<evidence type="ECO:0000313" key="5">
    <source>
        <dbReference type="EMBL" id="AEJ19759.1"/>
    </source>
</evidence>
<evidence type="ECO:0000256" key="2">
    <source>
        <dbReference type="ARBA" id="ARBA00022803"/>
    </source>
</evidence>
<dbReference type="PROSITE" id="PS50005">
    <property type="entry name" value="TPR"/>
    <property type="match status" value="3"/>
</dbReference>
<dbReference type="SMART" id="SM00954">
    <property type="entry name" value="RelA_SpoT"/>
    <property type="match status" value="1"/>
</dbReference>
<dbReference type="GO" id="GO:0015969">
    <property type="term" value="P:guanosine tetraphosphate metabolic process"/>
    <property type="evidence" value="ECO:0007669"/>
    <property type="project" value="InterPro"/>
</dbReference>
<dbReference type="RefSeq" id="WP_013969068.1">
    <property type="nucleotide sequence ID" value="NC_015732.1"/>
</dbReference>
<dbReference type="SMART" id="SM00028">
    <property type="entry name" value="TPR"/>
    <property type="match status" value="4"/>
</dbReference>
<keyword evidence="6" id="KW-1185">Reference proteome</keyword>
<keyword evidence="2 3" id="KW-0802">TPR repeat</keyword>
<feature type="domain" description="RelA/SpoT" evidence="4">
    <location>
        <begin position="50"/>
        <end position="176"/>
    </location>
</feature>
<dbReference type="CDD" id="cd05399">
    <property type="entry name" value="NT_Rel-Spo_like"/>
    <property type="match status" value="1"/>
</dbReference>
<dbReference type="eggNOG" id="COG0457">
    <property type="taxonomic scope" value="Bacteria"/>
</dbReference>
<dbReference type="Gene3D" id="1.25.40.10">
    <property type="entry name" value="Tetratricopeptide repeat domain"/>
    <property type="match status" value="2"/>
</dbReference>
<feature type="repeat" description="TPR" evidence="3">
    <location>
        <begin position="296"/>
        <end position="329"/>
    </location>
</feature>
<dbReference type="eggNOG" id="COG2357">
    <property type="taxonomic scope" value="Bacteria"/>
</dbReference>
<evidence type="ECO:0000259" key="4">
    <source>
        <dbReference type="SMART" id="SM00954"/>
    </source>
</evidence>
<organism evidence="5 6">
    <name type="scientific">Gracilinema caldarium (strain ATCC 51460 / DSM 7334 / H1)</name>
    <name type="common">Treponema caldarium</name>
    <dbReference type="NCBI Taxonomy" id="744872"/>
    <lineage>
        <taxon>Bacteria</taxon>
        <taxon>Pseudomonadati</taxon>
        <taxon>Spirochaetota</taxon>
        <taxon>Spirochaetia</taxon>
        <taxon>Spirochaetales</taxon>
        <taxon>Breznakiellaceae</taxon>
        <taxon>Gracilinema</taxon>
    </lineage>
</organism>
<dbReference type="InterPro" id="IPR043519">
    <property type="entry name" value="NT_sf"/>
</dbReference>
<gene>
    <name evidence="5" type="ordered locus">Spica_1616</name>
</gene>
<dbReference type="PANTHER" id="PTHR44858">
    <property type="entry name" value="TETRATRICOPEPTIDE REPEAT PROTEIN 6"/>
    <property type="match status" value="1"/>
</dbReference>
<dbReference type="HOGENOM" id="CLU_676041_0_0_12"/>
<dbReference type="PANTHER" id="PTHR44858:SF1">
    <property type="entry name" value="UDP-N-ACETYLGLUCOSAMINE--PEPTIDE N-ACETYLGLUCOSAMINYLTRANSFERASE SPINDLY-RELATED"/>
    <property type="match status" value="1"/>
</dbReference>
<dbReference type="Pfam" id="PF13432">
    <property type="entry name" value="TPR_16"/>
    <property type="match status" value="1"/>
</dbReference>